<accession>A0A1H5WJP7</accession>
<name>A0A1H5WJP7_9PROT</name>
<evidence type="ECO:0000313" key="2">
    <source>
        <dbReference type="EMBL" id="SEF99510.1"/>
    </source>
</evidence>
<dbReference type="AlphaFoldDB" id="A0A1H5WJP7"/>
<reference evidence="2 3" key="1">
    <citation type="submission" date="2016-10" db="EMBL/GenBank/DDBJ databases">
        <authorList>
            <person name="de Groot N.N."/>
        </authorList>
    </citation>
    <scope>NUCLEOTIDE SEQUENCE [LARGE SCALE GENOMIC DNA]</scope>
    <source>
        <strain evidence="2 3">Nm13</strain>
    </source>
</reference>
<sequence>MNDQLTKEKLIKEVARCHSDHPVTEPQLKRWVKYGLLPPPKAGKSRGRGRGIPQYWEPICIPMIELIVATYRKNKPNMDEAGKRIFANGFLLRGDLIRKYLEEIPDRLESNLRRQRSFMESKISDSSKASRLTESVKRRHSKDQILHEQKPTEWINALAEVVVGTAKLSVSQSTYEQLGEFLNPSALRDAFQKVTDETLPVIFTKSQDEFSSFGFATRSITNLFREHGWSGAIEPIIPPMHSKDTDYVLTFEFRRSALLWGVLLYVHGQAFAQVLQEVIRQQFGQAVENMVSIDKLEQLNV</sequence>
<evidence type="ECO:0000313" key="3">
    <source>
        <dbReference type="Proteomes" id="UP000236753"/>
    </source>
</evidence>
<protein>
    <submittedName>
        <fullName evidence="2">Uncharacterized protein</fullName>
    </submittedName>
</protein>
<proteinExistence type="predicted"/>
<gene>
    <name evidence="2" type="ORF">SAMN05216334_11911</name>
</gene>
<organism evidence="2 3">
    <name type="scientific">Nitrosomonas ureae</name>
    <dbReference type="NCBI Taxonomy" id="44577"/>
    <lineage>
        <taxon>Bacteria</taxon>
        <taxon>Pseudomonadati</taxon>
        <taxon>Pseudomonadota</taxon>
        <taxon>Betaproteobacteria</taxon>
        <taxon>Nitrosomonadales</taxon>
        <taxon>Nitrosomonadaceae</taxon>
        <taxon>Nitrosomonas</taxon>
    </lineage>
</organism>
<evidence type="ECO:0000256" key="1">
    <source>
        <dbReference type="SAM" id="MobiDB-lite"/>
    </source>
</evidence>
<dbReference type="Proteomes" id="UP000236753">
    <property type="component" value="Unassembled WGS sequence"/>
</dbReference>
<dbReference type="EMBL" id="FNUX01000019">
    <property type="protein sequence ID" value="SEF99510.1"/>
    <property type="molecule type" value="Genomic_DNA"/>
</dbReference>
<feature type="region of interest" description="Disordered" evidence="1">
    <location>
        <begin position="119"/>
        <end position="143"/>
    </location>
</feature>
<dbReference type="RefSeq" id="WP_013646284.1">
    <property type="nucleotide sequence ID" value="NZ_FNUX01000019.1"/>
</dbReference>
<dbReference type="OrthoDB" id="8550249at2"/>